<dbReference type="Proteomes" id="UP000501690">
    <property type="component" value="Linkage Group LG2"/>
</dbReference>
<sequence>MAGHSATTKDFATAVAAKDCAVAMRRRELLQPASASTIIYGEWCATRVTSQDTNFLHFFIKAFIDASPLAKDDMLEIRKDCSSYLLKQLQEA</sequence>
<dbReference type="AlphaFoldDB" id="A0A4D6L9P7"/>
<keyword evidence="2" id="KW-1185">Reference proteome</keyword>
<evidence type="ECO:0000313" key="2">
    <source>
        <dbReference type="Proteomes" id="UP000501690"/>
    </source>
</evidence>
<gene>
    <name evidence="1" type="ORF">DEO72_LG2g5638</name>
</gene>
<evidence type="ECO:0000313" key="1">
    <source>
        <dbReference type="EMBL" id="QCD85278.1"/>
    </source>
</evidence>
<accession>A0A4D6L9P7</accession>
<protein>
    <submittedName>
        <fullName evidence="1">Uncharacterized protein</fullName>
    </submittedName>
</protein>
<proteinExistence type="predicted"/>
<reference evidence="1 2" key="1">
    <citation type="submission" date="2019-04" db="EMBL/GenBank/DDBJ databases">
        <title>An improved genome assembly and genetic linkage map for asparagus bean, Vigna unguiculata ssp. sesquipedialis.</title>
        <authorList>
            <person name="Xia Q."/>
            <person name="Zhang R."/>
            <person name="Dong Y."/>
        </authorList>
    </citation>
    <scope>NUCLEOTIDE SEQUENCE [LARGE SCALE GENOMIC DNA]</scope>
    <source>
        <tissue evidence="1">Leaf</tissue>
    </source>
</reference>
<dbReference type="EMBL" id="CP039346">
    <property type="protein sequence ID" value="QCD85278.1"/>
    <property type="molecule type" value="Genomic_DNA"/>
</dbReference>
<name>A0A4D6L9P7_VIGUN</name>
<organism evidence="1 2">
    <name type="scientific">Vigna unguiculata</name>
    <name type="common">Cowpea</name>
    <dbReference type="NCBI Taxonomy" id="3917"/>
    <lineage>
        <taxon>Eukaryota</taxon>
        <taxon>Viridiplantae</taxon>
        <taxon>Streptophyta</taxon>
        <taxon>Embryophyta</taxon>
        <taxon>Tracheophyta</taxon>
        <taxon>Spermatophyta</taxon>
        <taxon>Magnoliopsida</taxon>
        <taxon>eudicotyledons</taxon>
        <taxon>Gunneridae</taxon>
        <taxon>Pentapetalae</taxon>
        <taxon>rosids</taxon>
        <taxon>fabids</taxon>
        <taxon>Fabales</taxon>
        <taxon>Fabaceae</taxon>
        <taxon>Papilionoideae</taxon>
        <taxon>50 kb inversion clade</taxon>
        <taxon>NPAAA clade</taxon>
        <taxon>indigoferoid/millettioid clade</taxon>
        <taxon>Phaseoleae</taxon>
        <taxon>Vigna</taxon>
    </lineage>
</organism>